<dbReference type="Proteomes" id="UP001381693">
    <property type="component" value="Unassembled WGS sequence"/>
</dbReference>
<dbReference type="SUPFAM" id="SSF50729">
    <property type="entry name" value="PH domain-like"/>
    <property type="match status" value="1"/>
</dbReference>
<protein>
    <recommendedName>
        <fullName evidence="3">PH domain-containing protein</fullName>
    </recommendedName>
</protein>
<dbReference type="PANTHER" id="PTHR23182">
    <property type="entry name" value="BREAKPOINT CLUSTER REGION PROTEIN BCR"/>
    <property type="match status" value="1"/>
</dbReference>
<keyword evidence="2" id="KW-1185">Reference proteome</keyword>
<dbReference type="PANTHER" id="PTHR23182:SF1">
    <property type="entry name" value="RHO GTPASE ACTIVATING PROTEIN AT 1A, ISOFORM E"/>
    <property type="match status" value="1"/>
</dbReference>
<dbReference type="Gene3D" id="2.30.29.30">
    <property type="entry name" value="Pleckstrin-homology domain (PH domain)/Phosphotyrosine-binding domain (PTB)"/>
    <property type="match status" value="1"/>
</dbReference>
<evidence type="ECO:0000313" key="1">
    <source>
        <dbReference type="EMBL" id="KAK7075356.1"/>
    </source>
</evidence>
<sequence>DLLRYTSEHHADNETLREALRLTQNFLTHLSMIHTEAMFPAQERPQRHLVRNSFIVELVEGHRKLRHLFLFNDVIVCAKYKPTGRSEKFTFEVKWYISLHDIAVMPDTGPETLRESNPPNLVALKSQASTVRDQLRRMESQVDNKGVSRMNMARSEKSRKKLAELEAQLVLASPNLPFRISKRNGSIHTFLITSEYERDQWGEAIKVLQ</sequence>
<accession>A0AAN8X379</accession>
<comment type="caution">
    <text evidence="1">The sequence shown here is derived from an EMBL/GenBank/DDBJ whole genome shotgun (WGS) entry which is preliminary data.</text>
</comment>
<gene>
    <name evidence="1" type="ORF">SK128_013094</name>
</gene>
<dbReference type="InterPro" id="IPR037769">
    <property type="entry name" value="Abr/Bcr"/>
</dbReference>
<dbReference type="AlphaFoldDB" id="A0AAN8X379"/>
<name>A0AAN8X379_HALRR</name>
<dbReference type="InterPro" id="IPR011993">
    <property type="entry name" value="PH-like_dom_sf"/>
</dbReference>
<reference evidence="1 2" key="1">
    <citation type="submission" date="2023-11" db="EMBL/GenBank/DDBJ databases">
        <title>Halocaridina rubra genome assembly.</title>
        <authorList>
            <person name="Smith C."/>
        </authorList>
    </citation>
    <scope>NUCLEOTIDE SEQUENCE [LARGE SCALE GENOMIC DNA]</scope>
    <source>
        <strain evidence="1">EP-1</strain>
        <tissue evidence="1">Whole</tissue>
    </source>
</reference>
<evidence type="ECO:0008006" key="3">
    <source>
        <dbReference type="Google" id="ProtNLM"/>
    </source>
</evidence>
<evidence type="ECO:0000313" key="2">
    <source>
        <dbReference type="Proteomes" id="UP001381693"/>
    </source>
</evidence>
<feature type="non-terminal residue" evidence="1">
    <location>
        <position position="209"/>
    </location>
</feature>
<feature type="non-terminal residue" evidence="1">
    <location>
        <position position="1"/>
    </location>
</feature>
<organism evidence="1 2">
    <name type="scientific">Halocaridina rubra</name>
    <name type="common">Hawaiian red shrimp</name>
    <dbReference type="NCBI Taxonomy" id="373956"/>
    <lineage>
        <taxon>Eukaryota</taxon>
        <taxon>Metazoa</taxon>
        <taxon>Ecdysozoa</taxon>
        <taxon>Arthropoda</taxon>
        <taxon>Crustacea</taxon>
        <taxon>Multicrustacea</taxon>
        <taxon>Malacostraca</taxon>
        <taxon>Eumalacostraca</taxon>
        <taxon>Eucarida</taxon>
        <taxon>Decapoda</taxon>
        <taxon>Pleocyemata</taxon>
        <taxon>Caridea</taxon>
        <taxon>Atyoidea</taxon>
        <taxon>Atyidae</taxon>
        <taxon>Halocaridina</taxon>
    </lineage>
</organism>
<dbReference type="GO" id="GO:0016020">
    <property type="term" value="C:membrane"/>
    <property type="evidence" value="ECO:0007669"/>
    <property type="project" value="TreeGrafter"/>
</dbReference>
<dbReference type="Pfam" id="PF19057">
    <property type="entry name" value="PH_19"/>
    <property type="match status" value="1"/>
</dbReference>
<dbReference type="GO" id="GO:0005096">
    <property type="term" value="F:GTPase activator activity"/>
    <property type="evidence" value="ECO:0007669"/>
    <property type="project" value="InterPro"/>
</dbReference>
<dbReference type="EMBL" id="JAXCGZ010011053">
    <property type="protein sequence ID" value="KAK7075356.1"/>
    <property type="molecule type" value="Genomic_DNA"/>
</dbReference>
<proteinExistence type="predicted"/>